<evidence type="ECO:0000256" key="4">
    <source>
        <dbReference type="ARBA" id="ARBA00022741"/>
    </source>
</evidence>
<dbReference type="GO" id="GO:0005634">
    <property type="term" value="C:nucleus"/>
    <property type="evidence" value="ECO:0007669"/>
    <property type="project" value="TreeGrafter"/>
</dbReference>
<dbReference type="AlphaFoldDB" id="A0A9P7TT08"/>
<organism evidence="12 13">
    <name type="scientific">Claviceps humidiphila</name>
    <dbReference type="NCBI Taxonomy" id="1294629"/>
    <lineage>
        <taxon>Eukaryota</taxon>
        <taxon>Fungi</taxon>
        <taxon>Dikarya</taxon>
        <taxon>Ascomycota</taxon>
        <taxon>Pezizomycotina</taxon>
        <taxon>Sordariomycetes</taxon>
        <taxon>Hypocreomycetidae</taxon>
        <taxon>Hypocreales</taxon>
        <taxon>Clavicipitaceae</taxon>
        <taxon>Claviceps</taxon>
    </lineage>
</organism>
<keyword evidence="2 10" id="KW-0723">Serine/threonine-protein kinase</keyword>
<keyword evidence="3" id="KW-0808">Transferase</keyword>
<comment type="catalytic activity">
    <reaction evidence="8">
        <text>L-seryl-[protein] + ATP = O-phospho-L-seryl-[protein] + ADP + H(+)</text>
        <dbReference type="Rhea" id="RHEA:17989"/>
        <dbReference type="Rhea" id="RHEA-COMP:9863"/>
        <dbReference type="Rhea" id="RHEA-COMP:11604"/>
        <dbReference type="ChEBI" id="CHEBI:15378"/>
        <dbReference type="ChEBI" id="CHEBI:29999"/>
        <dbReference type="ChEBI" id="CHEBI:30616"/>
        <dbReference type="ChEBI" id="CHEBI:83421"/>
        <dbReference type="ChEBI" id="CHEBI:456216"/>
        <dbReference type="EC" id="2.7.11.1"/>
    </reaction>
</comment>
<evidence type="ECO:0000256" key="1">
    <source>
        <dbReference type="ARBA" id="ARBA00012513"/>
    </source>
</evidence>
<evidence type="ECO:0000313" key="13">
    <source>
        <dbReference type="Proteomes" id="UP000732380"/>
    </source>
</evidence>
<dbReference type="GO" id="GO:0005737">
    <property type="term" value="C:cytoplasm"/>
    <property type="evidence" value="ECO:0007669"/>
    <property type="project" value="TreeGrafter"/>
</dbReference>
<dbReference type="InterPro" id="IPR051334">
    <property type="entry name" value="SRPK"/>
</dbReference>
<dbReference type="InterPro" id="IPR011009">
    <property type="entry name" value="Kinase-like_dom_sf"/>
</dbReference>
<dbReference type="PANTHER" id="PTHR47634">
    <property type="entry name" value="PROTEIN KINASE DOMAIN-CONTAINING PROTEIN-RELATED"/>
    <property type="match status" value="1"/>
</dbReference>
<name>A0A9P7TT08_9HYPO</name>
<evidence type="ECO:0000256" key="10">
    <source>
        <dbReference type="RuleBase" id="RU000304"/>
    </source>
</evidence>
<dbReference type="PROSITE" id="PS50011">
    <property type="entry name" value="PROTEIN_KINASE_DOM"/>
    <property type="match status" value="1"/>
</dbReference>
<dbReference type="EMBL" id="SRQM01000359">
    <property type="protein sequence ID" value="KAG6111894.1"/>
    <property type="molecule type" value="Genomic_DNA"/>
</dbReference>
<dbReference type="InterPro" id="IPR008271">
    <property type="entry name" value="Ser/Thr_kinase_AS"/>
</dbReference>
<gene>
    <name evidence="12" type="ORF">E4U13_004546</name>
</gene>
<comment type="caution">
    <text evidence="12">The sequence shown here is derived from an EMBL/GenBank/DDBJ whole genome shotgun (WGS) entry which is preliminary data.</text>
</comment>
<keyword evidence="13" id="KW-1185">Reference proteome</keyword>
<keyword evidence="5" id="KW-0418">Kinase</keyword>
<dbReference type="PROSITE" id="PS00107">
    <property type="entry name" value="PROTEIN_KINASE_ATP"/>
    <property type="match status" value="1"/>
</dbReference>
<dbReference type="GO" id="GO:0050684">
    <property type="term" value="P:regulation of mRNA processing"/>
    <property type="evidence" value="ECO:0007669"/>
    <property type="project" value="TreeGrafter"/>
</dbReference>
<dbReference type="InterPro" id="IPR000719">
    <property type="entry name" value="Prot_kinase_dom"/>
</dbReference>
<dbReference type="SMART" id="SM00220">
    <property type="entry name" value="S_TKc"/>
    <property type="match status" value="1"/>
</dbReference>
<evidence type="ECO:0000256" key="6">
    <source>
        <dbReference type="ARBA" id="ARBA00022840"/>
    </source>
</evidence>
<evidence type="ECO:0000256" key="2">
    <source>
        <dbReference type="ARBA" id="ARBA00022527"/>
    </source>
</evidence>
<dbReference type="InterPro" id="IPR017441">
    <property type="entry name" value="Protein_kinase_ATP_BS"/>
</dbReference>
<feature type="domain" description="Protein kinase" evidence="11">
    <location>
        <begin position="63"/>
        <end position="404"/>
    </location>
</feature>
<dbReference type="Gene3D" id="3.30.200.20">
    <property type="entry name" value="Phosphorylase Kinase, domain 1"/>
    <property type="match status" value="1"/>
</dbReference>
<sequence>MAASPFRRSWKSLFSRTWKPLAFPSKGFPVIPTDEKIEEETLPNYVASRFYPVKIGEIFRARYQVVGKLGYGVTSTVWLARDFNERRYVALKLYNTSEFSKFALENELDAYRRIENSAIEHPGRRAIRSLLDTFAIDGPDGQHRCLVHPPLWDSVYGFRRRNPVGKLPEPIMALVLKPLFHALDFLHQECHIAHTDIKEGNLLFGADESVLKAFEKEELEKPCPRKEANGRTIYLSRELGIPEEFGEPMLCDFGAAMRLQDGFKRREKIQPNQYRAPEVLLDTPWTSSADIWNVGCMIWDSFQGGNLFTGRDPETGTYQSRAHLAEMIALLGPPPPYLLAQANLRSKFFSDEGIPIPESRPLEQRESVLEGEDRACFLRFMRKMLQWDPEKRSSAKELAEDEWILKHY</sequence>
<keyword evidence="6 9" id="KW-0067">ATP-binding</keyword>
<evidence type="ECO:0000259" key="11">
    <source>
        <dbReference type="PROSITE" id="PS50011"/>
    </source>
</evidence>
<dbReference type="PROSITE" id="PS00108">
    <property type="entry name" value="PROTEIN_KINASE_ST"/>
    <property type="match status" value="1"/>
</dbReference>
<comment type="similarity">
    <text evidence="10">Belongs to the protein kinase superfamily.</text>
</comment>
<dbReference type="Proteomes" id="UP000732380">
    <property type="component" value="Unassembled WGS sequence"/>
</dbReference>
<accession>A0A9P7TT08</accession>
<dbReference type="EC" id="2.7.11.1" evidence="1"/>
<dbReference type="GO" id="GO:0000245">
    <property type="term" value="P:spliceosomal complex assembly"/>
    <property type="evidence" value="ECO:0007669"/>
    <property type="project" value="TreeGrafter"/>
</dbReference>
<dbReference type="GO" id="GO:0005524">
    <property type="term" value="F:ATP binding"/>
    <property type="evidence" value="ECO:0007669"/>
    <property type="project" value="UniProtKB-UniRule"/>
</dbReference>
<evidence type="ECO:0000256" key="7">
    <source>
        <dbReference type="ARBA" id="ARBA00047899"/>
    </source>
</evidence>
<dbReference type="GO" id="GO:0004674">
    <property type="term" value="F:protein serine/threonine kinase activity"/>
    <property type="evidence" value="ECO:0007669"/>
    <property type="project" value="UniProtKB-KW"/>
</dbReference>
<dbReference type="Gene3D" id="1.10.510.10">
    <property type="entry name" value="Transferase(Phosphotransferase) domain 1"/>
    <property type="match status" value="1"/>
</dbReference>
<evidence type="ECO:0000256" key="3">
    <source>
        <dbReference type="ARBA" id="ARBA00022679"/>
    </source>
</evidence>
<reference evidence="12 13" key="1">
    <citation type="journal article" date="2020" name="bioRxiv">
        <title>Whole genome comparisons of ergot fungi reveals the divergence and evolution of species within the genus Claviceps are the result of varying mechanisms driving genome evolution and host range expansion.</title>
        <authorList>
            <person name="Wyka S.A."/>
            <person name="Mondo S.J."/>
            <person name="Liu M."/>
            <person name="Dettman J."/>
            <person name="Nalam V."/>
            <person name="Broders K.D."/>
        </authorList>
    </citation>
    <scope>NUCLEOTIDE SEQUENCE [LARGE SCALE GENOMIC DNA]</scope>
    <source>
        <strain evidence="12 13">LM576</strain>
    </source>
</reference>
<feature type="binding site" evidence="9">
    <location>
        <position position="92"/>
    </location>
    <ligand>
        <name>ATP</name>
        <dbReference type="ChEBI" id="CHEBI:30616"/>
    </ligand>
</feature>
<evidence type="ECO:0000256" key="5">
    <source>
        <dbReference type="ARBA" id="ARBA00022777"/>
    </source>
</evidence>
<dbReference type="PANTHER" id="PTHR47634:SF9">
    <property type="entry name" value="PROTEIN KINASE DOMAIN-CONTAINING PROTEIN-RELATED"/>
    <property type="match status" value="1"/>
</dbReference>
<evidence type="ECO:0000313" key="12">
    <source>
        <dbReference type="EMBL" id="KAG6111894.1"/>
    </source>
</evidence>
<keyword evidence="4 9" id="KW-0547">Nucleotide-binding</keyword>
<proteinExistence type="inferred from homology"/>
<evidence type="ECO:0000256" key="8">
    <source>
        <dbReference type="ARBA" id="ARBA00048679"/>
    </source>
</evidence>
<dbReference type="SUPFAM" id="SSF56112">
    <property type="entry name" value="Protein kinase-like (PK-like)"/>
    <property type="match status" value="1"/>
</dbReference>
<evidence type="ECO:0000256" key="9">
    <source>
        <dbReference type="PROSITE-ProRule" id="PRU10141"/>
    </source>
</evidence>
<comment type="catalytic activity">
    <reaction evidence="7">
        <text>L-threonyl-[protein] + ATP = O-phospho-L-threonyl-[protein] + ADP + H(+)</text>
        <dbReference type="Rhea" id="RHEA:46608"/>
        <dbReference type="Rhea" id="RHEA-COMP:11060"/>
        <dbReference type="Rhea" id="RHEA-COMP:11605"/>
        <dbReference type="ChEBI" id="CHEBI:15378"/>
        <dbReference type="ChEBI" id="CHEBI:30013"/>
        <dbReference type="ChEBI" id="CHEBI:30616"/>
        <dbReference type="ChEBI" id="CHEBI:61977"/>
        <dbReference type="ChEBI" id="CHEBI:456216"/>
        <dbReference type="EC" id="2.7.11.1"/>
    </reaction>
</comment>
<protein>
    <recommendedName>
        <fullName evidence="1">non-specific serine/threonine protein kinase</fullName>
        <ecNumber evidence="1">2.7.11.1</ecNumber>
    </recommendedName>
</protein>
<dbReference type="Pfam" id="PF00069">
    <property type="entry name" value="Pkinase"/>
    <property type="match status" value="2"/>
</dbReference>